<reference evidence="12" key="1">
    <citation type="submission" date="2023-02" db="EMBL/GenBank/DDBJ databases">
        <title>Identification and recombinant expression of a fungal hydrolase from Papiliotrema laurentii that hydrolyzes apple cutin and clears colloidal polyester polyurethane.</title>
        <authorList>
            <consortium name="DOE Joint Genome Institute"/>
            <person name="Roman V.A."/>
            <person name="Bojanowski C."/>
            <person name="Crable B.R."/>
            <person name="Wagner D.N."/>
            <person name="Hung C.S."/>
            <person name="Nadeau L.J."/>
            <person name="Schratz L."/>
            <person name="Haridas S."/>
            <person name="Pangilinan J."/>
            <person name="Lipzen A."/>
            <person name="Na H."/>
            <person name="Yan M."/>
            <person name="Ng V."/>
            <person name="Grigoriev I.V."/>
            <person name="Spatafora J.W."/>
            <person name="Barlow D."/>
            <person name="Biffinger J."/>
            <person name="Kelley-Loughnane N."/>
            <person name="Varaljay V.A."/>
            <person name="Crookes-Goodson W.J."/>
        </authorList>
    </citation>
    <scope>NUCLEOTIDE SEQUENCE</scope>
    <source>
        <strain evidence="12">5307AH</strain>
    </source>
</reference>
<dbReference type="GO" id="GO:0043048">
    <property type="term" value="P:dolichyl monophosphate biosynthetic process"/>
    <property type="evidence" value="ECO:0007669"/>
    <property type="project" value="TreeGrafter"/>
</dbReference>
<keyword evidence="4" id="KW-0808">Transferase</keyword>
<evidence type="ECO:0000256" key="11">
    <source>
        <dbReference type="SAM" id="Phobius"/>
    </source>
</evidence>
<evidence type="ECO:0000256" key="2">
    <source>
        <dbReference type="ARBA" id="ARBA00010794"/>
    </source>
</evidence>
<dbReference type="GO" id="GO:0005789">
    <property type="term" value="C:endoplasmic reticulum membrane"/>
    <property type="evidence" value="ECO:0007669"/>
    <property type="project" value="UniProtKB-SubCell"/>
</dbReference>
<dbReference type="EC" id="2.7.1.108" evidence="3"/>
<feature type="transmembrane region" description="Helical" evidence="11">
    <location>
        <begin position="346"/>
        <end position="365"/>
    </location>
</feature>
<dbReference type="PANTHER" id="PTHR13205">
    <property type="entry name" value="TRANSMEMBRANE PROTEIN 15-RELATED"/>
    <property type="match status" value="1"/>
</dbReference>
<evidence type="ECO:0000256" key="3">
    <source>
        <dbReference type="ARBA" id="ARBA00012132"/>
    </source>
</evidence>
<evidence type="ECO:0000256" key="7">
    <source>
        <dbReference type="ARBA" id="ARBA00022824"/>
    </source>
</evidence>
<feature type="transmembrane region" description="Helical" evidence="11">
    <location>
        <begin position="208"/>
        <end position="227"/>
    </location>
</feature>
<feature type="transmembrane region" description="Helical" evidence="11">
    <location>
        <begin position="763"/>
        <end position="787"/>
    </location>
</feature>
<feature type="transmembrane region" description="Helical" evidence="11">
    <location>
        <begin position="549"/>
        <end position="569"/>
    </location>
</feature>
<keyword evidence="13" id="KW-1185">Reference proteome</keyword>
<keyword evidence="7" id="KW-0256">Endoplasmic reticulum</keyword>
<dbReference type="InterPro" id="IPR032974">
    <property type="entry name" value="Polypren_kinase"/>
</dbReference>
<feature type="compositionally biased region" description="Low complexity" evidence="10">
    <location>
        <begin position="76"/>
        <end position="87"/>
    </location>
</feature>
<dbReference type="PANTHER" id="PTHR13205:SF15">
    <property type="entry name" value="DOLICHOL KINASE"/>
    <property type="match status" value="1"/>
</dbReference>
<feature type="transmembrane region" description="Helical" evidence="11">
    <location>
        <begin position="486"/>
        <end position="510"/>
    </location>
</feature>
<dbReference type="AlphaFoldDB" id="A0AAD9FS25"/>
<evidence type="ECO:0000256" key="5">
    <source>
        <dbReference type="ARBA" id="ARBA00022692"/>
    </source>
</evidence>
<feature type="transmembrane region" description="Helical" evidence="11">
    <location>
        <begin position="851"/>
        <end position="870"/>
    </location>
</feature>
<evidence type="ECO:0000313" key="13">
    <source>
        <dbReference type="Proteomes" id="UP001182556"/>
    </source>
</evidence>
<dbReference type="GO" id="GO:0004168">
    <property type="term" value="F:dolichol kinase activity"/>
    <property type="evidence" value="ECO:0007669"/>
    <property type="project" value="UniProtKB-EC"/>
</dbReference>
<dbReference type="Proteomes" id="UP001182556">
    <property type="component" value="Unassembled WGS sequence"/>
</dbReference>
<dbReference type="EMBL" id="JAODAN010000004">
    <property type="protein sequence ID" value="KAK1925170.1"/>
    <property type="molecule type" value="Genomic_DNA"/>
</dbReference>
<feature type="transmembrane region" description="Helical" evidence="11">
    <location>
        <begin position="422"/>
        <end position="442"/>
    </location>
</feature>
<evidence type="ECO:0000256" key="8">
    <source>
        <dbReference type="ARBA" id="ARBA00022989"/>
    </source>
</evidence>
<feature type="transmembrane region" description="Helical" evidence="11">
    <location>
        <begin position="233"/>
        <end position="251"/>
    </location>
</feature>
<feature type="region of interest" description="Disordered" evidence="10">
    <location>
        <begin position="1"/>
        <end position="166"/>
    </location>
</feature>
<proteinExistence type="inferred from homology"/>
<evidence type="ECO:0000256" key="9">
    <source>
        <dbReference type="ARBA" id="ARBA00023136"/>
    </source>
</evidence>
<name>A0AAD9FS25_PAPLA</name>
<comment type="similarity">
    <text evidence="2">Belongs to the polyprenol kinase family.</text>
</comment>
<gene>
    <name evidence="12" type="ORF">DB88DRAFT_488146</name>
</gene>
<evidence type="ECO:0000313" key="12">
    <source>
        <dbReference type="EMBL" id="KAK1925170.1"/>
    </source>
</evidence>
<keyword evidence="5 11" id="KW-0812">Transmembrane</keyword>
<comment type="subcellular location">
    <subcellularLocation>
        <location evidence="1">Endoplasmic reticulum membrane</location>
        <topology evidence="1">Multi-pass membrane protein</topology>
    </subcellularLocation>
</comment>
<feature type="transmembrane region" description="Helical" evidence="11">
    <location>
        <begin position="634"/>
        <end position="659"/>
    </location>
</feature>
<evidence type="ECO:0000256" key="4">
    <source>
        <dbReference type="ARBA" id="ARBA00022679"/>
    </source>
</evidence>
<evidence type="ECO:0000256" key="6">
    <source>
        <dbReference type="ARBA" id="ARBA00022777"/>
    </source>
</evidence>
<sequence length="953" mass="103974">MRHRSASRSSSSPSPPPSTSAREKRRSFSSRSPVSMARRTGRSDTSPLQSMYHPPESPFSIDEGPEGEGGFSTVYGASASSPPGVSGSEDEEDRFVSARGGDETEMEGRGTGRPEKRRSSGEEGDQLLTNGTGGGAGVLNKRNGSEATLTERISPPPSLRPVPRKTTLHPVLPAYTLLPFTIGGSRSRLKGKGKDVRPAWSIRITRRICEDLIVLGGVACGIWRLGWQWEEKALAGEIGLLVGLSVVYVAFRFRPTPKTAPNPRSPPAAVVSFHIPEKNHHHVRDRSSRMSMSHAASPLASAQSNAAREKVAAAAVEEVGVSGIGGRGCVWGTEEREYRDCLDDGVFFALLLGPMLAAAMLHAAFTQLSTSPDSAIHPGWAIEDPLVLASTPIRYMKGVLPTTYPSDAIKALSALATSRRNLVQLFTLCSFVLLVHLTRSLALEIKVSKQPIPALSSATMERDISDPNRSQTSTFWLRRGELRRNLSAVSMAFLVTGGCIVVKIATAYIGHGVWSDMSPSDIIIATLFYQFSLYVCVRLARRGFTLGELAIVCNAATALVMETVNMTRMKIRILRTPYIKTYRLPTPLLTFQLALIPGSILAGILLSPLLYLSRHLAQKPAHRLRFPHEKPVHRRLLALGFYGGAALVCGGLVGTWARWCLNWRDPWLWVVYWLFEGRRPWTRPVLISYWGALAAISVAGWSRQLTRARRHRRYVVPRVREPRENASSTPLPPGEGISGVATQMMDAADSRMPTLSVNSRRKFFHALAVVMFVPGIAVDPAFTHLSFSVAFAAFNFAEYVRYFALWPFGVSVHLFLNEFLDSKDSGTAILSHFYLLTGCASPLWLEGPSEILAYFGILSLGIGDALASIVGRRLGRLRWCTASGKTVEGSLAFFASVILASAALWAFGLVGDFKPTSYIITTALATLLEAFSAQNDNLVLPMYGWALGTLLGV</sequence>
<feature type="transmembrane region" description="Helical" evidence="11">
    <location>
        <begin position="681"/>
        <end position="702"/>
    </location>
</feature>
<keyword evidence="8 11" id="KW-1133">Transmembrane helix</keyword>
<keyword evidence="6" id="KW-0418">Kinase</keyword>
<keyword evidence="9 11" id="KW-0472">Membrane</keyword>
<feature type="transmembrane region" description="Helical" evidence="11">
    <location>
        <begin position="891"/>
        <end position="910"/>
    </location>
</feature>
<organism evidence="12 13">
    <name type="scientific">Papiliotrema laurentii</name>
    <name type="common">Cryptococcus laurentii</name>
    <dbReference type="NCBI Taxonomy" id="5418"/>
    <lineage>
        <taxon>Eukaryota</taxon>
        <taxon>Fungi</taxon>
        <taxon>Dikarya</taxon>
        <taxon>Basidiomycota</taxon>
        <taxon>Agaricomycotina</taxon>
        <taxon>Tremellomycetes</taxon>
        <taxon>Tremellales</taxon>
        <taxon>Rhynchogastremaceae</taxon>
        <taxon>Papiliotrema</taxon>
    </lineage>
</organism>
<evidence type="ECO:0000256" key="10">
    <source>
        <dbReference type="SAM" id="MobiDB-lite"/>
    </source>
</evidence>
<feature type="transmembrane region" description="Helical" evidence="11">
    <location>
        <begin position="589"/>
        <end position="613"/>
    </location>
</feature>
<feature type="transmembrane region" description="Helical" evidence="11">
    <location>
        <begin position="522"/>
        <end position="540"/>
    </location>
</feature>
<accession>A0AAD9FS25</accession>
<evidence type="ECO:0000256" key="1">
    <source>
        <dbReference type="ARBA" id="ARBA00004477"/>
    </source>
</evidence>
<comment type="caution">
    <text evidence="12">The sequence shown here is derived from an EMBL/GenBank/DDBJ whole genome shotgun (WGS) entry which is preliminary data.</text>
</comment>
<feature type="compositionally biased region" description="Basic and acidic residues" evidence="10">
    <location>
        <begin position="94"/>
        <end position="121"/>
    </location>
</feature>
<protein>
    <recommendedName>
        <fullName evidence="3">dolichol kinase</fullName>
        <ecNumber evidence="3">2.7.1.108</ecNumber>
    </recommendedName>
</protein>